<name>A0A919C2Y5_9ACTN</name>
<gene>
    <name evidence="2" type="ORF">GCM10018980_21370</name>
</gene>
<protein>
    <submittedName>
        <fullName evidence="2">Uncharacterized protein</fullName>
    </submittedName>
</protein>
<dbReference type="AlphaFoldDB" id="A0A919C2Y5"/>
<organism evidence="2 3">
    <name type="scientific">Streptomyces capoamus</name>
    <dbReference type="NCBI Taxonomy" id="68183"/>
    <lineage>
        <taxon>Bacteria</taxon>
        <taxon>Bacillati</taxon>
        <taxon>Actinomycetota</taxon>
        <taxon>Actinomycetes</taxon>
        <taxon>Kitasatosporales</taxon>
        <taxon>Streptomycetaceae</taxon>
        <taxon>Streptomyces</taxon>
    </lineage>
</organism>
<reference evidence="3" key="1">
    <citation type="journal article" date="2019" name="Int. J. Syst. Evol. Microbiol.">
        <title>The Global Catalogue of Microorganisms (GCM) 10K type strain sequencing project: providing services to taxonomists for standard genome sequencing and annotation.</title>
        <authorList>
            <consortium name="The Broad Institute Genomics Platform"/>
            <consortium name="The Broad Institute Genome Sequencing Center for Infectious Disease"/>
            <person name="Wu L."/>
            <person name="Ma J."/>
        </authorList>
    </citation>
    <scope>NUCLEOTIDE SEQUENCE [LARGE SCALE GENOMIC DNA]</scope>
    <source>
        <strain evidence="3">JCM 4253</strain>
    </source>
</reference>
<dbReference type="EMBL" id="BNBF01000005">
    <property type="protein sequence ID" value="GHG43972.1"/>
    <property type="molecule type" value="Genomic_DNA"/>
</dbReference>
<keyword evidence="1" id="KW-0175">Coiled coil</keyword>
<evidence type="ECO:0000313" key="2">
    <source>
        <dbReference type="EMBL" id="GHG43972.1"/>
    </source>
</evidence>
<sequence>MGIDWWETDPALSSRARRDELARENAELRERLARLEELELGRTQEEAP</sequence>
<comment type="caution">
    <text evidence="2">The sequence shown here is derived from an EMBL/GenBank/DDBJ whole genome shotgun (WGS) entry which is preliminary data.</text>
</comment>
<proteinExistence type="predicted"/>
<feature type="coiled-coil region" evidence="1">
    <location>
        <begin position="11"/>
        <end position="41"/>
    </location>
</feature>
<keyword evidence="3" id="KW-1185">Reference proteome</keyword>
<evidence type="ECO:0000313" key="3">
    <source>
        <dbReference type="Proteomes" id="UP000619355"/>
    </source>
</evidence>
<dbReference type="Proteomes" id="UP000619355">
    <property type="component" value="Unassembled WGS sequence"/>
</dbReference>
<accession>A0A919C2Y5</accession>
<evidence type="ECO:0000256" key="1">
    <source>
        <dbReference type="SAM" id="Coils"/>
    </source>
</evidence>